<dbReference type="InterPro" id="IPR050235">
    <property type="entry name" value="CK1_Ser-Thr_kinase"/>
</dbReference>
<evidence type="ECO:0000313" key="3">
    <source>
        <dbReference type="Proteomes" id="UP000035642"/>
    </source>
</evidence>
<organism evidence="3 4">
    <name type="scientific">Angiostrongylus cantonensis</name>
    <name type="common">Rat lungworm</name>
    <dbReference type="NCBI Taxonomy" id="6313"/>
    <lineage>
        <taxon>Eukaryota</taxon>
        <taxon>Metazoa</taxon>
        <taxon>Ecdysozoa</taxon>
        <taxon>Nematoda</taxon>
        <taxon>Chromadorea</taxon>
        <taxon>Rhabditida</taxon>
        <taxon>Rhabditina</taxon>
        <taxon>Rhabditomorpha</taxon>
        <taxon>Strongyloidea</taxon>
        <taxon>Metastrongylidae</taxon>
        <taxon>Angiostrongylus</taxon>
    </lineage>
</organism>
<keyword evidence="3" id="KW-1185">Reference proteome</keyword>
<dbReference type="GO" id="GO:0004672">
    <property type="term" value="F:protein kinase activity"/>
    <property type="evidence" value="ECO:0007669"/>
    <property type="project" value="InterPro"/>
</dbReference>
<dbReference type="SUPFAM" id="SSF56112">
    <property type="entry name" value="Protein kinase-like (PK-like)"/>
    <property type="match status" value="1"/>
</dbReference>
<keyword evidence="1" id="KW-0067">ATP-binding</keyword>
<dbReference type="Pfam" id="PF00069">
    <property type="entry name" value="Pkinase"/>
    <property type="match status" value="1"/>
</dbReference>
<accession>A0A0K0CUV3</accession>
<dbReference type="PROSITE" id="PS50011">
    <property type="entry name" value="PROTEIN_KINASE_DOM"/>
    <property type="match status" value="1"/>
</dbReference>
<dbReference type="Proteomes" id="UP000035642">
    <property type="component" value="Unassembled WGS sequence"/>
</dbReference>
<feature type="binding site" evidence="1">
    <location>
        <position position="53"/>
    </location>
    <ligand>
        <name>ATP</name>
        <dbReference type="ChEBI" id="CHEBI:30616"/>
    </ligand>
</feature>
<keyword evidence="1" id="KW-0547">Nucleotide-binding</keyword>
<evidence type="ECO:0000259" key="2">
    <source>
        <dbReference type="PROSITE" id="PS50011"/>
    </source>
</evidence>
<evidence type="ECO:0000256" key="1">
    <source>
        <dbReference type="PROSITE-ProRule" id="PRU10141"/>
    </source>
</evidence>
<dbReference type="GO" id="GO:0005524">
    <property type="term" value="F:ATP binding"/>
    <property type="evidence" value="ECO:0007669"/>
    <property type="project" value="UniProtKB-UniRule"/>
</dbReference>
<feature type="domain" description="Protein kinase" evidence="2">
    <location>
        <begin position="1"/>
        <end position="216"/>
    </location>
</feature>
<dbReference type="Gene3D" id="1.10.510.10">
    <property type="entry name" value="Transferase(Phosphotransferase) domain 1"/>
    <property type="match status" value="1"/>
</dbReference>
<dbReference type="WBParaSite" id="ACAC_0000103501-mRNA-1">
    <property type="protein sequence ID" value="ACAC_0000103501-mRNA-1"/>
    <property type="gene ID" value="ACAC_0000103501"/>
</dbReference>
<reference evidence="3" key="1">
    <citation type="submission" date="2012-09" db="EMBL/GenBank/DDBJ databases">
        <authorList>
            <person name="Martin A.A."/>
        </authorList>
    </citation>
    <scope>NUCLEOTIDE SEQUENCE</scope>
</reference>
<dbReference type="PROSITE" id="PS00107">
    <property type="entry name" value="PROTEIN_KINASE_ATP"/>
    <property type="match status" value="1"/>
</dbReference>
<sequence length="216" mass="24483">MDNIVLPPHDPKNLQKGTIISKQWRIKRKIGEGGFGAVYKVVNVETETSAALKIETHNKREVLKLEAKVKRLFGRTCSVSAQVRIGINTLYAIKQLHDSGFVHRDLKPANMAVGPVGTPEFRFIHIFDFGLARQYVVTSDSGPPKLRKPRPRAHFRGTLRYCSINCHERGEQGRDDDLWCLLYLLVELRGALPWTKSSFSDPYDWELKASIPTESA</sequence>
<proteinExistence type="predicted"/>
<dbReference type="InterPro" id="IPR000719">
    <property type="entry name" value="Prot_kinase_dom"/>
</dbReference>
<protein>
    <submittedName>
        <fullName evidence="4">Protein kinase domain-containing protein</fullName>
    </submittedName>
</protein>
<dbReference type="SMART" id="SM00220">
    <property type="entry name" value="S_TKc"/>
    <property type="match status" value="1"/>
</dbReference>
<dbReference type="AlphaFoldDB" id="A0A0K0CUV3"/>
<evidence type="ECO:0000313" key="4">
    <source>
        <dbReference type="WBParaSite" id="ACAC_0000103501-mRNA-1"/>
    </source>
</evidence>
<reference evidence="4" key="2">
    <citation type="submission" date="2017-02" db="UniProtKB">
        <authorList>
            <consortium name="WormBaseParasite"/>
        </authorList>
    </citation>
    <scope>IDENTIFICATION</scope>
</reference>
<dbReference type="PANTHER" id="PTHR11909">
    <property type="entry name" value="CASEIN KINASE-RELATED"/>
    <property type="match status" value="1"/>
</dbReference>
<dbReference type="STRING" id="6313.A0A0K0CUV3"/>
<name>A0A0K0CUV3_ANGCA</name>
<dbReference type="InterPro" id="IPR011009">
    <property type="entry name" value="Kinase-like_dom_sf"/>
</dbReference>
<dbReference type="InterPro" id="IPR017441">
    <property type="entry name" value="Protein_kinase_ATP_BS"/>
</dbReference>